<proteinExistence type="predicted"/>
<sequence>VNQLHHPLEDLCWGVDDRLSRDSGHWACPADGRTASTCWILTKYQNQTSLVDLFFILVKKLLTRPDCFIRRIVWNFG</sequence>
<organism evidence="1">
    <name type="scientific">marine metagenome</name>
    <dbReference type="NCBI Taxonomy" id="408172"/>
    <lineage>
        <taxon>unclassified sequences</taxon>
        <taxon>metagenomes</taxon>
        <taxon>ecological metagenomes</taxon>
    </lineage>
</organism>
<protein>
    <submittedName>
        <fullName evidence="1">Uncharacterized protein</fullName>
    </submittedName>
</protein>
<dbReference type="AlphaFoldDB" id="A0A382LFU1"/>
<accession>A0A382LFU1</accession>
<gene>
    <name evidence="1" type="ORF">METZ01_LOCUS288344</name>
</gene>
<feature type="non-terminal residue" evidence="1">
    <location>
        <position position="1"/>
    </location>
</feature>
<evidence type="ECO:0000313" key="1">
    <source>
        <dbReference type="EMBL" id="SVC35490.1"/>
    </source>
</evidence>
<name>A0A382LFU1_9ZZZZ</name>
<dbReference type="EMBL" id="UINC01086749">
    <property type="protein sequence ID" value="SVC35490.1"/>
    <property type="molecule type" value="Genomic_DNA"/>
</dbReference>
<reference evidence="1" key="1">
    <citation type="submission" date="2018-05" db="EMBL/GenBank/DDBJ databases">
        <authorList>
            <person name="Lanie J.A."/>
            <person name="Ng W.-L."/>
            <person name="Kazmierczak K.M."/>
            <person name="Andrzejewski T.M."/>
            <person name="Davidsen T.M."/>
            <person name="Wayne K.J."/>
            <person name="Tettelin H."/>
            <person name="Glass J.I."/>
            <person name="Rusch D."/>
            <person name="Podicherti R."/>
            <person name="Tsui H.-C.T."/>
            <person name="Winkler M.E."/>
        </authorList>
    </citation>
    <scope>NUCLEOTIDE SEQUENCE</scope>
</reference>